<evidence type="ECO:0000313" key="1">
    <source>
        <dbReference type="EMBL" id="GHG59870.1"/>
    </source>
</evidence>
<keyword evidence="2" id="KW-1185">Reference proteome</keyword>
<accession>A0ABQ3KTZ4</accession>
<reference evidence="2" key="1">
    <citation type="journal article" date="2019" name="Int. J. Syst. Evol. Microbiol.">
        <title>The Global Catalogue of Microorganisms (GCM) 10K type strain sequencing project: providing services to taxonomists for standard genome sequencing and annotation.</title>
        <authorList>
            <consortium name="The Broad Institute Genomics Platform"/>
            <consortium name="The Broad Institute Genome Sequencing Center for Infectious Disease"/>
            <person name="Wu L."/>
            <person name="Ma J."/>
        </authorList>
    </citation>
    <scope>NUCLEOTIDE SEQUENCE [LARGE SCALE GENOMIC DNA]</scope>
    <source>
        <strain evidence="2">CGMCC 1.7003</strain>
    </source>
</reference>
<proteinExistence type="predicted"/>
<comment type="caution">
    <text evidence="1">The sequence shown here is derived from an EMBL/GenBank/DDBJ whole genome shotgun (WGS) entry which is preliminary data.</text>
</comment>
<name>A0ABQ3KTZ4_9ALTE</name>
<protein>
    <submittedName>
        <fullName evidence="1">Uncharacterized protein</fullName>
    </submittedName>
</protein>
<organism evidence="1 2">
    <name type="scientific">Alishewanella longhuensis</name>
    <dbReference type="NCBI Taxonomy" id="1091037"/>
    <lineage>
        <taxon>Bacteria</taxon>
        <taxon>Pseudomonadati</taxon>
        <taxon>Pseudomonadota</taxon>
        <taxon>Gammaproteobacteria</taxon>
        <taxon>Alteromonadales</taxon>
        <taxon>Alteromonadaceae</taxon>
        <taxon>Alishewanella</taxon>
    </lineage>
</organism>
<gene>
    <name evidence="1" type="ORF">GCM10010919_02780</name>
</gene>
<dbReference type="EMBL" id="BNAO01000001">
    <property type="protein sequence ID" value="GHG59870.1"/>
    <property type="molecule type" value="Genomic_DNA"/>
</dbReference>
<dbReference type="RefSeq" id="WP_189429362.1">
    <property type="nucleotide sequence ID" value="NZ_BNAO01000001.1"/>
</dbReference>
<dbReference type="Proteomes" id="UP000659697">
    <property type="component" value="Unassembled WGS sequence"/>
</dbReference>
<sequence>MNLAFGKQAVFVRNLEQLLAHFYHPHHVCYYAMAQEFFNQQQQQQQALDLAEQSWQKAQHEHAKAELLQKARKTFTDLQYEDEKHRVERWTALRQLAENLLQLSEGLQPSETLTLSARLFGSLLITALGKKRKTALLEYAYKPCYRALLTLRLLDDLLQHNIIKEPQWRLWHQQRNFNEPENCPYRQQLQLPLVMACIIQHIGQLNLNAQSILAKQDSANQTERALSAAEREQYLAFSQQGCIDFLRFGLGDLPYRGNHREQRAQHQQQQQQLVALLNRFITAPANTLIGSLFKVPQAYTSVILPGRSRYNYDALPKAPLLLREAVRRTEYDGRLVDRIFRILGLFPQGYGVVYTPLGDDGKPQLRYEFAIVNSLYPEKPEQPGCRVVSRNQHYRNTGYNIHLSTELNLYFKPARDRLKTLPEKRLRELLNVLYQDGDAQYARKLLPHCWQPDNFFSLAENQNLWHSAEQRQN</sequence>
<evidence type="ECO:0000313" key="2">
    <source>
        <dbReference type="Proteomes" id="UP000659697"/>
    </source>
</evidence>